<name>A0AAQ3WP77_PASNO</name>
<sequence>MTATSRAPRRSRIIRPRGPPPAPTPIRTARGARSAAADERMLADFLEASLRVPDLALPPPRKRFSFPPDAREGIAISSRALVSGDADASRRAVAAAAAGPGAFLVAAGGVDDAREAREAVEAAGPVFAAPEEEVRRQLGRAWFRRRDHRTGGEELCWFRPVRTSEDRALDADLPAGSTYRAFRQDEPVYSVIRLDLGYPKAQSCNERGRPMLIHPTKFSTTAHPTHARGHHSPPTKMASSNFAREKMDTVASKMEDIAKTVIRVLSDNARNPNASSQFREAPSILCLKLHDSNMSKTGWNEFGSADPPDHSHALCIHLCGRDRQICLRNQGGSTFFSLPAGSMLVTIGKQVQEWSNGQFKSAVGEVLFEMTDEPDPFISVELTYSPDDLHLSEFGGHARCISRPKAVSFRDQILIALLLLSFFYLFW</sequence>
<feature type="region of interest" description="Disordered" evidence="1">
    <location>
        <begin position="1"/>
        <end position="34"/>
    </location>
</feature>
<evidence type="ECO:0000256" key="1">
    <source>
        <dbReference type="SAM" id="MobiDB-lite"/>
    </source>
</evidence>
<dbReference type="AlphaFoldDB" id="A0AAQ3WP77"/>
<accession>A0AAQ3WP77</accession>
<keyword evidence="3" id="KW-1185">Reference proteome</keyword>
<organism evidence="2 3">
    <name type="scientific">Paspalum notatum var. saurae</name>
    <dbReference type="NCBI Taxonomy" id="547442"/>
    <lineage>
        <taxon>Eukaryota</taxon>
        <taxon>Viridiplantae</taxon>
        <taxon>Streptophyta</taxon>
        <taxon>Embryophyta</taxon>
        <taxon>Tracheophyta</taxon>
        <taxon>Spermatophyta</taxon>
        <taxon>Magnoliopsida</taxon>
        <taxon>Liliopsida</taxon>
        <taxon>Poales</taxon>
        <taxon>Poaceae</taxon>
        <taxon>PACMAD clade</taxon>
        <taxon>Panicoideae</taxon>
        <taxon>Andropogonodae</taxon>
        <taxon>Paspaleae</taxon>
        <taxon>Paspalinae</taxon>
        <taxon>Paspalum</taxon>
    </lineage>
</organism>
<dbReference type="EMBL" id="CP144748">
    <property type="protein sequence ID" value="WVZ68376.1"/>
    <property type="molecule type" value="Genomic_DNA"/>
</dbReference>
<protein>
    <submittedName>
        <fullName evidence="2">Uncharacterized protein</fullName>
    </submittedName>
</protein>
<reference evidence="2 3" key="1">
    <citation type="submission" date="2024-02" db="EMBL/GenBank/DDBJ databases">
        <title>High-quality chromosome-scale genome assembly of Pensacola bahiagrass (Paspalum notatum Flugge var. saurae).</title>
        <authorList>
            <person name="Vega J.M."/>
            <person name="Podio M."/>
            <person name="Orjuela J."/>
            <person name="Siena L.A."/>
            <person name="Pessino S.C."/>
            <person name="Combes M.C."/>
            <person name="Mariac C."/>
            <person name="Albertini E."/>
            <person name="Pupilli F."/>
            <person name="Ortiz J.P.A."/>
            <person name="Leblanc O."/>
        </authorList>
    </citation>
    <scope>NUCLEOTIDE SEQUENCE [LARGE SCALE GENOMIC DNA]</scope>
    <source>
        <strain evidence="2">R1</strain>
        <tissue evidence="2">Leaf</tissue>
    </source>
</reference>
<dbReference type="SUPFAM" id="SSF51197">
    <property type="entry name" value="Clavaminate synthase-like"/>
    <property type="match status" value="1"/>
</dbReference>
<gene>
    <name evidence="2" type="ORF">U9M48_017322</name>
</gene>
<dbReference type="PANTHER" id="PTHR34945">
    <property type="entry name" value="2-OXOGLUTARATE (2OG) AND FE(II)-DEPENDENT OXYGENASE SUPERFAMILY PROTEIN"/>
    <property type="match status" value="1"/>
</dbReference>
<dbReference type="PANTHER" id="PTHR34945:SF4">
    <property type="entry name" value="2-OXOGLUTARATE (2OG) AND FE(II)-DEPENDENT OXYGENASE SUPERFAMILY PROTEIN"/>
    <property type="match status" value="1"/>
</dbReference>
<dbReference type="Gene3D" id="2.60.120.330">
    <property type="entry name" value="B-lactam Antibiotic, Isopenicillin N Synthase, Chain"/>
    <property type="match status" value="1"/>
</dbReference>
<dbReference type="InterPro" id="IPR027443">
    <property type="entry name" value="IPNS-like_sf"/>
</dbReference>
<dbReference type="Proteomes" id="UP001341281">
    <property type="component" value="Chromosome 04"/>
</dbReference>
<evidence type="ECO:0000313" key="3">
    <source>
        <dbReference type="Proteomes" id="UP001341281"/>
    </source>
</evidence>
<proteinExistence type="predicted"/>
<evidence type="ECO:0000313" key="2">
    <source>
        <dbReference type="EMBL" id="WVZ68376.1"/>
    </source>
</evidence>